<evidence type="ECO:0000313" key="3">
    <source>
        <dbReference type="EMBL" id="MCF4141986.1"/>
    </source>
</evidence>
<name>A0ABS9EN85_9BACT</name>
<evidence type="ECO:0000256" key="1">
    <source>
        <dbReference type="SAM" id="SignalP"/>
    </source>
</evidence>
<keyword evidence="4" id="KW-1185">Reference proteome</keyword>
<feature type="chain" id="PRO_5047174424" evidence="1">
    <location>
        <begin position="28"/>
        <end position="592"/>
    </location>
</feature>
<dbReference type="InterPro" id="IPR008763">
    <property type="entry name" value="Peptidase_S55"/>
</dbReference>
<gene>
    <name evidence="3" type="ORF">L2W38_04045</name>
</gene>
<protein>
    <submittedName>
        <fullName evidence="3">Peptidase S55</fullName>
    </submittedName>
</protein>
<dbReference type="PROSITE" id="PS51494">
    <property type="entry name" value="SPOIVB"/>
    <property type="match status" value="1"/>
</dbReference>
<evidence type="ECO:0000259" key="2">
    <source>
        <dbReference type="PROSITE" id="PS51494"/>
    </source>
</evidence>
<keyword evidence="1" id="KW-0732">Signal</keyword>
<feature type="domain" description="Peptidase S55" evidence="2">
    <location>
        <begin position="1"/>
        <end position="149"/>
    </location>
</feature>
<evidence type="ECO:0000313" key="4">
    <source>
        <dbReference type="Proteomes" id="UP001200430"/>
    </source>
</evidence>
<proteinExistence type="predicted"/>
<dbReference type="Pfam" id="PF05580">
    <property type="entry name" value="Peptidase_S55"/>
    <property type="match status" value="1"/>
</dbReference>
<organism evidence="3 4">
    <name type="scientific">Dethiosulfovibrio marinus</name>
    <dbReference type="NCBI Taxonomy" id="133532"/>
    <lineage>
        <taxon>Bacteria</taxon>
        <taxon>Thermotogati</taxon>
        <taxon>Synergistota</taxon>
        <taxon>Synergistia</taxon>
        <taxon>Synergistales</taxon>
        <taxon>Dethiosulfovibrionaceae</taxon>
        <taxon>Dethiosulfovibrio</taxon>
    </lineage>
</organism>
<reference evidence="3 4" key="1">
    <citation type="submission" date="2022-01" db="EMBL/GenBank/DDBJ databases">
        <title>Dethiosulfovibrio faecalis sp. nov., a novel proteolytic, non-sulfur-reducing bacterium isolated from a marine aquaculture solid waste bioreactor.</title>
        <authorList>
            <person name="Grabowski S."/>
            <person name="Apolinario E."/>
            <person name="Schneider N."/>
            <person name="Marshall C.W."/>
            <person name="Sowers K.R."/>
        </authorList>
    </citation>
    <scope>NUCLEOTIDE SEQUENCE [LARGE SCALE GENOMIC DNA]</scope>
    <source>
        <strain evidence="3 4">DSM 12537</strain>
    </source>
</reference>
<dbReference type="EMBL" id="JAKGUD010000003">
    <property type="protein sequence ID" value="MCF4141986.1"/>
    <property type="molecule type" value="Genomic_DNA"/>
</dbReference>
<dbReference type="Proteomes" id="UP001200430">
    <property type="component" value="Unassembled WGS sequence"/>
</dbReference>
<feature type="signal peptide" evidence="1">
    <location>
        <begin position="1"/>
        <end position="27"/>
    </location>
</feature>
<dbReference type="RefSeq" id="WP_236098744.1">
    <property type="nucleotide sequence ID" value="NZ_JAKGUD010000003.1"/>
</dbReference>
<comment type="caution">
    <text evidence="3">The sequence shown here is derived from an EMBL/GenBank/DDBJ whole genome shotgun (WGS) entry which is preliminary data.</text>
</comment>
<accession>A0ABS9EN85</accession>
<sequence>MSRSLRYLALYLALVALWIASPSMASAAFSPNVPVMDVEDVVPGLKGRAYTVVSGTSVKSFPVTVISVIPQSGTPSNLILIRAEGPIIEATGGIAAGMSGSPVFVGKKLIGAIGYGWNFSDHRLGLVTPIDDMCQVFSWKDMERKFVPPVDYLLEKGEVSSDMEPKAERMVLSLSGIGGRSRQRLSESLDMPVVLAGSSWRGADAVEYGSSLTPGGAIGVLLVWGDVTLGATGTLSALADDGRFLAFGHPFISNGAVAYPVTKAWIHHVIPSVEAPFKIGSFGPIVGTVTQDRPQAIGGRMGTFAPALDLSLRFHDRDQGKREIRRFRAVPEPFLVSRAVPAVFMGLTDGLWGRKGAGTAKLTVTFEGGGLPRGWTYTNYLFSPSDIVETMSKEVEGLVSTVALNPFRELLPLGVHFAVDVTRDPRILYVDSIRLDGETYSPGDTVVVSVDLRPYRGKSRTREFSLIVPEKAIGPCRIAVRGGGLGEPDGGEMGDMDRSISNLPELLGELDDRERNNEVVIELIYQDMGSEMAEDFRSPRSLEFPGEIRRRKIKEGSMRVYRSDYYVDGSLQKSFVVIPQGKEGEGTSKETE</sequence>